<evidence type="ECO:0000256" key="1">
    <source>
        <dbReference type="ARBA" id="ARBA00022679"/>
    </source>
</evidence>
<protein>
    <submittedName>
        <fullName evidence="4">GNAT family N-acetyltransferase</fullName>
    </submittedName>
</protein>
<proteinExistence type="predicted"/>
<sequence length="204" mass="22722">MSSILFSCGAGRYCRELTAADVPAVQRFLEANPEYFWTVGDEPPRPDEAQQEFDERPPAELSYSRLRQLGFYAEPSGELLAYGSVVEDLMRPGVCHLALFIVATARHGRGDAAPLYQGLEQWARAQGARWMRLGVVLGNTRAERFWQGQGFVELRRREGVPAGRRLNTLRVMLKPLLAAGAAGKAEADEIADYLCQVARDRPEP</sequence>
<dbReference type="InterPro" id="IPR050832">
    <property type="entry name" value="Bact_Acetyltransf"/>
</dbReference>
<name>A0A2N8L0J2_9BURK</name>
<dbReference type="OrthoDB" id="6692778at2"/>
<dbReference type="EMBL" id="POSP01000003">
    <property type="protein sequence ID" value="PND39228.1"/>
    <property type="molecule type" value="Genomic_DNA"/>
</dbReference>
<dbReference type="AlphaFoldDB" id="A0A2N8L0J2"/>
<dbReference type="SUPFAM" id="SSF55729">
    <property type="entry name" value="Acyl-CoA N-acyltransferases (Nat)"/>
    <property type="match status" value="1"/>
</dbReference>
<accession>A0A2N8L0J2</accession>
<dbReference type="CDD" id="cd04301">
    <property type="entry name" value="NAT_SF"/>
    <property type="match status" value="1"/>
</dbReference>
<dbReference type="RefSeq" id="WP_102769148.1">
    <property type="nucleotide sequence ID" value="NZ_POSP01000003.1"/>
</dbReference>
<dbReference type="InterPro" id="IPR016181">
    <property type="entry name" value="Acyl_CoA_acyltransferase"/>
</dbReference>
<reference evidence="4 5" key="1">
    <citation type="submission" date="2018-01" db="EMBL/GenBank/DDBJ databases">
        <title>Draft genome sequence of Paucibacter aquatile CR182 isolated from freshwater of the Nakdong River.</title>
        <authorList>
            <person name="Choi A."/>
            <person name="Chung E.J."/>
        </authorList>
    </citation>
    <scope>NUCLEOTIDE SEQUENCE [LARGE SCALE GENOMIC DNA]</scope>
    <source>
        <strain evidence="4 5">CR182</strain>
    </source>
</reference>
<keyword evidence="5" id="KW-1185">Reference proteome</keyword>
<dbReference type="PROSITE" id="PS51186">
    <property type="entry name" value="GNAT"/>
    <property type="match status" value="1"/>
</dbReference>
<gene>
    <name evidence="4" type="ORF">C1O66_17980</name>
</gene>
<evidence type="ECO:0000256" key="2">
    <source>
        <dbReference type="ARBA" id="ARBA00023315"/>
    </source>
</evidence>
<evidence type="ECO:0000313" key="5">
    <source>
        <dbReference type="Proteomes" id="UP000235916"/>
    </source>
</evidence>
<dbReference type="Proteomes" id="UP000235916">
    <property type="component" value="Unassembled WGS sequence"/>
</dbReference>
<dbReference type="Gene3D" id="3.40.630.30">
    <property type="match status" value="1"/>
</dbReference>
<dbReference type="GO" id="GO:0016747">
    <property type="term" value="F:acyltransferase activity, transferring groups other than amino-acyl groups"/>
    <property type="evidence" value="ECO:0007669"/>
    <property type="project" value="InterPro"/>
</dbReference>
<evidence type="ECO:0000259" key="3">
    <source>
        <dbReference type="PROSITE" id="PS51186"/>
    </source>
</evidence>
<keyword evidence="2" id="KW-0012">Acyltransferase</keyword>
<dbReference type="PANTHER" id="PTHR43877">
    <property type="entry name" value="AMINOALKYLPHOSPHONATE N-ACETYLTRANSFERASE-RELATED-RELATED"/>
    <property type="match status" value="1"/>
</dbReference>
<keyword evidence="1 4" id="KW-0808">Transferase</keyword>
<dbReference type="InterPro" id="IPR000182">
    <property type="entry name" value="GNAT_dom"/>
</dbReference>
<organism evidence="4 5">
    <name type="scientific">Kinneretia aquatilis</name>
    <dbReference type="NCBI Taxonomy" id="2070761"/>
    <lineage>
        <taxon>Bacteria</taxon>
        <taxon>Pseudomonadati</taxon>
        <taxon>Pseudomonadota</taxon>
        <taxon>Betaproteobacteria</taxon>
        <taxon>Burkholderiales</taxon>
        <taxon>Sphaerotilaceae</taxon>
        <taxon>Roseateles</taxon>
    </lineage>
</organism>
<evidence type="ECO:0000313" key="4">
    <source>
        <dbReference type="EMBL" id="PND39228.1"/>
    </source>
</evidence>
<feature type="domain" description="N-acetyltransferase" evidence="3">
    <location>
        <begin position="15"/>
        <end position="177"/>
    </location>
</feature>
<dbReference type="Pfam" id="PF00583">
    <property type="entry name" value="Acetyltransf_1"/>
    <property type="match status" value="1"/>
</dbReference>
<comment type="caution">
    <text evidence="4">The sequence shown here is derived from an EMBL/GenBank/DDBJ whole genome shotgun (WGS) entry which is preliminary data.</text>
</comment>